<gene>
    <name evidence="1" type="ORF">L1987_37764</name>
</gene>
<comment type="caution">
    <text evidence="1">The sequence shown here is derived from an EMBL/GenBank/DDBJ whole genome shotgun (WGS) entry which is preliminary data.</text>
</comment>
<reference evidence="2" key="1">
    <citation type="journal article" date="2022" name="Mol. Ecol. Resour.">
        <title>The genomes of chicory, endive, great burdock and yacon provide insights into Asteraceae palaeo-polyploidization history and plant inulin production.</title>
        <authorList>
            <person name="Fan W."/>
            <person name="Wang S."/>
            <person name="Wang H."/>
            <person name="Wang A."/>
            <person name="Jiang F."/>
            <person name="Liu H."/>
            <person name="Zhao H."/>
            <person name="Xu D."/>
            <person name="Zhang Y."/>
        </authorList>
    </citation>
    <scope>NUCLEOTIDE SEQUENCE [LARGE SCALE GENOMIC DNA]</scope>
    <source>
        <strain evidence="2">cv. Yunnan</strain>
    </source>
</reference>
<keyword evidence="2" id="KW-1185">Reference proteome</keyword>
<name>A0ACB9HH20_9ASTR</name>
<evidence type="ECO:0000313" key="1">
    <source>
        <dbReference type="EMBL" id="KAI3795119.1"/>
    </source>
</evidence>
<organism evidence="1 2">
    <name type="scientific">Smallanthus sonchifolius</name>
    <dbReference type="NCBI Taxonomy" id="185202"/>
    <lineage>
        <taxon>Eukaryota</taxon>
        <taxon>Viridiplantae</taxon>
        <taxon>Streptophyta</taxon>
        <taxon>Embryophyta</taxon>
        <taxon>Tracheophyta</taxon>
        <taxon>Spermatophyta</taxon>
        <taxon>Magnoliopsida</taxon>
        <taxon>eudicotyledons</taxon>
        <taxon>Gunneridae</taxon>
        <taxon>Pentapetalae</taxon>
        <taxon>asterids</taxon>
        <taxon>campanulids</taxon>
        <taxon>Asterales</taxon>
        <taxon>Asteraceae</taxon>
        <taxon>Asteroideae</taxon>
        <taxon>Heliantheae alliance</taxon>
        <taxon>Millerieae</taxon>
        <taxon>Smallanthus</taxon>
    </lineage>
</organism>
<protein>
    <submittedName>
        <fullName evidence="1">Uncharacterized protein</fullName>
    </submittedName>
</protein>
<sequence>MLLDRVVQALNLNLEAMDDESKLQSHCNEGYLVSDYDNFTPVTNMFLVLGDQSNIQGLRTRYALYLVEWPTLPSDKMTYIILVFTGGGGAAKAAAQIASVAAKSGFAPLLDTACERLVVMLRKLLNLVTSPYSHVCYEQLDVVTSHILKYAMSNWIWVKKLSRKYLNNLLTIDLEENLTEGR</sequence>
<dbReference type="Proteomes" id="UP001056120">
    <property type="component" value="Linkage Group LG12"/>
</dbReference>
<accession>A0ACB9HH20</accession>
<dbReference type="EMBL" id="CM042029">
    <property type="protein sequence ID" value="KAI3795119.1"/>
    <property type="molecule type" value="Genomic_DNA"/>
</dbReference>
<reference evidence="1 2" key="2">
    <citation type="journal article" date="2022" name="Mol. Ecol. Resour.">
        <title>The genomes of chicory, endive, great burdock and yacon provide insights into Asteraceae paleo-polyploidization history and plant inulin production.</title>
        <authorList>
            <person name="Fan W."/>
            <person name="Wang S."/>
            <person name="Wang H."/>
            <person name="Wang A."/>
            <person name="Jiang F."/>
            <person name="Liu H."/>
            <person name="Zhao H."/>
            <person name="Xu D."/>
            <person name="Zhang Y."/>
        </authorList>
    </citation>
    <scope>NUCLEOTIDE SEQUENCE [LARGE SCALE GENOMIC DNA]</scope>
    <source>
        <strain evidence="2">cv. Yunnan</strain>
        <tissue evidence="1">Leaves</tissue>
    </source>
</reference>
<proteinExistence type="predicted"/>
<evidence type="ECO:0000313" key="2">
    <source>
        <dbReference type="Proteomes" id="UP001056120"/>
    </source>
</evidence>